<name>A0A4Y2R1D9_ARAVE</name>
<accession>A0A4Y2R1D9</accession>
<evidence type="ECO:0000313" key="1">
    <source>
        <dbReference type="EMBL" id="GBN69219.1"/>
    </source>
</evidence>
<dbReference type="EMBL" id="BGPR01015438">
    <property type="protein sequence ID" value="GBN69219.1"/>
    <property type="molecule type" value="Genomic_DNA"/>
</dbReference>
<protein>
    <submittedName>
        <fullName evidence="1">Uncharacterized protein</fullName>
    </submittedName>
</protein>
<gene>
    <name evidence="1" type="ORF">AVEN_252239_1</name>
</gene>
<organism evidence="1 2">
    <name type="scientific">Araneus ventricosus</name>
    <name type="common">Orbweaver spider</name>
    <name type="synonym">Epeira ventricosa</name>
    <dbReference type="NCBI Taxonomy" id="182803"/>
    <lineage>
        <taxon>Eukaryota</taxon>
        <taxon>Metazoa</taxon>
        <taxon>Ecdysozoa</taxon>
        <taxon>Arthropoda</taxon>
        <taxon>Chelicerata</taxon>
        <taxon>Arachnida</taxon>
        <taxon>Araneae</taxon>
        <taxon>Araneomorphae</taxon>
        <taxon>Entelegynae</taxon>
        <taxon>Araneoidea</taxon>
        <taxon>Araneidae</taxon>
        <taxon>Araneus</taxon>
    </lineage>
</organism>
<dbReference type="Proteomes" id="UP000499080">
    <property type="component" value="Unassembled WGS sequence"/>
</dbReference>
<proteinExistence type="predicted"/>
<comment type="caution">
    <text evidence="1">The sequence shown here is derived from an EMBL/GenBank/DDBJ whole genome shotgun (WGS) entry which is preliminary data.</text>
</comment>
<dbReference type="AlphaFoldDB" id="A0A4Y2R1D9"/>
<keyword evidence="2" id="KW-1185">Reference proteome</keyword>
<sequence length="165" mass="18684">MLKSEKNLLVEKSQNDVNPVALEKVEINFATFSVLCQAGHSRSLHTAQMEWEHSTPFQFSANLFKYVILEPELKPITYEHSDTLGLLLLPPLANQDSHSSFMVFAREPHSPLPHESTEVSFQFHGPTVQMDCKTSAKSILSFTTLRFSSDYRIDDEICAMCSDCE</sequence>
<evidence type="ECO:0000313" key="2">
    <source>
        <dbReference type="Proteomes" id="UP000499080"/>
    </source>
</evidence>
<reference evidence="1 2" key="1">
    <citation type="journal article" date="2019" name="Sci. Rep.">
        <title>Orb-weaving spider Araneus ventricosus genome elucidates the spidroin gene catalogue.</title>
        <authorList>
            <person name="Kono N."/>
            <person name="Nakamura H."/>
            <person name="Ohtoshi R."/>
            <person name="Moran D.A.P."/>
            <person name="Shinohara A."/>
            <person name="Yoshida Y."/>
            <person name="Fujiwara M."/>
            <person name="Mori M."/>
            <person name="Tomita M."/>
            <person name="Arakawa K."/>
        </authorList>
    </citation>
    <scope>NUCLEOTIDE SEQUENCE [LARGE SCALE GENOMIC DNA]</scope>
</reference>